<dbReference type="PANTHER" id="PTHR43884:SF12">
    <property type="entry name" value="ISOVALERYL-COA DEHYDROGENASE, MITOCHONDRIAL-RELATED"/>
    <property type="match status" value="1"/>
</dbReference>
<dbReference type="GO" id="GO:0050660">
    <property type="term" value="F:flavin adenine dinucleotide binding"/>
    <property type="evidence" value="ECO:0007669"/>
    <property type="project" value="InterPro"/>
</dbReference>
<evidence type="ECO:0000259" key="1">
    <source>
        <dbReference type="Pfam" id="PF02770"/>
    </source>
</evidence>
<dbReference type="AlphaFoldDB" id="A0A517N0V4"/>
<feature type="domain" description="Acyl-CoA oxidase/dehydrogenase middle" evidence="1">
    <location>
        <begin position="131"/>
        <end position="214"/>
    </location>
</feature>
<protein>
    <submittedName>
        <fullName evidence="3">Glutaryl-CoA dehydrogenase</fullName>
        <ecNumber evidence="3">1.3.99.32</ecNumber>
    </submittedName>
</protein>
<dbReference type="RefSeq" id="WP_145062475.1">
    <property type="nucleotide sequence ID" value="NZ_CP036263.1"/>
</dbReference>
<dbReference type="KEGG" id="amob:HG15A2_41060"/>
<dbReference type="OrthoDB" id="248779at2"/>
<dbReference type="EC" id="1.3.99.32" evidence="3"/>
<dbReference type="InterPro" id="IPR006091">
    <property type="entry name" value="Acyl-CoA_Oxase/DH_mid-dom"/>
</dbReference>
<dbReference type="Pfam" id="PF02771">
    <property type="entry name" value="Acyl-CoA_dh_N"/>
    <property type="match status" value="1"/>
</dbReference>
<dbReference type="Proteomes" id="UP000319852">
    <property type="component" value="Chromosome"/>
</dbReference>
<dbReference type="Gene3D" id="1.10.540.10">
    <property type="entry name" value="Acyl-CoA dehydrogenase/oxidase, N-terminal domain"/>
    <property type="match status" value="1"/>
</dbReference>
<dbReference type="EMBL" id="CP036263">
    <property type="protein sequence ID" value="QDT00765.1"/>
    <property type="molecule type" value="Genomic_DNA"/>
</dbReference>
<dbReference type="InterPro" id="IPR009100">
    <property type="entry name" value="AcylCoA_DH/oxidase_NM_dom_sf"/>
</dbReference>
<dbReference type="Pfam" id="PF02770">
    <property type="entry name" value="Acyl-CoA_dh_M"/>
    <property type="match status" value="1"/>
</dbReference>
<evidence type="ECO:0000259" key="2">
    <source>
        <dbReference type="Pfam" id="PF02771"/>
    </source>
</evidence>
<evidence type="ECO:0000313" key="3">
    <source>
        <dbReference type="EMBL" id="QDT00765.1"/>
    </source>
</evidence>
<reference evidence="3 4" key="1">
    <citation type="submission" date="2019-02" db="EMBL/GenBank/DDBJ databases">
        <title>Deep-cultivation of Planctomycetes and their phenomic and genomic characterization uncovers novel biology.</title>
        <authorList>
            <person name="Wiegand S."/>
            <person name="Jogler M."/>
            <person name="Boedeker C."/>
            <person name="Pinto D."/>
            <person name="Vollmers J."/>
            <person name="Rivas-Marin E."/>
            <person name="Kohn T."/>
            <person name="Peeters S.H."/>
            <person name="Heuer A."/>
            <person name="Rast P."/>
            <person name="Oberbeckmann S."/>
            <person name="Bunk B."/>
            <person name="Jeske O."/>
            <person name="Meyerdierks A."/>
            <person name="Storesund J.E."/>
            <person name="Kallscheuer N."/>
            <person name="Luecker S."/>
            <person name="Lage O.M."/>
            <person name="Pohl T."/>
            <person name="Merkel B.J."/>
            <person name="Hornburger P."/>
            <person name="Mueller R.-W."/>
            <person name="Bruemmer F."/>
            <person name="Labrenz M."/>
            <person name="Spormann A.M."/>
            <person name="Op den Camp H."/>
            <person name="Overmann J."/>
            <person name="Amann R."/>
            <person name="Jetten M.S.M."/>
            <person name="Mascher T."/>
            <person name="Medema M.H."/>
            <person name="Devos D.P."/>
            <person name="Kaster A.-K."/>
            <person name="Ovreas L."/>
            <person name="Rohde M."/>
            <person name="Galperin M.Y."/>
            <person name="Jogler C."/>
        </authorList>
    </citation>
    <scope>NUCLEOTIDE SEQUENCE [LARGE SCALE GENOMIC DNA]</scope>
    <source>
        <strain evidence="3 4">HG15A2</strain>
    </source>
</reference>
<name>A0A517N0V4_9BACT</name>
<keyword evidence="3" id="KW-0560">Oxidoreductase</keyword>
<organism evidence="3 4">
    <name type="scientific">Adhaeretor mobilis</name>
    <dbReference type="NCBI Taxonomy" id="1930276"/>
    <lineage>
        <taxon>Bacteria</taxon>
        <taxon>Pseudomonadati</taxon>
        <taxon>Planctomycetota</taxon>
        <taxon>Planctomycetia</taxon>
        <taxon>Pirellulales</taxon>
        <taxon>Lacipirellulaceae</taxon>
        <taxon>Adhaeretor</taxon>
    </lineage>
</organism>
<dbReference type="GO" id="GO:0003995">
    <property type="term" value="F:acyl-CoA dehydrogenase activity"/>
    <property type="evidence" value="ECO:0007669"/>
    <property type="project" value="TreeGrafter"/>
</dbReference>
<proteinExistence type="predicted"/>
<dbReference type="PANTHER" id="PTHR43884">
    <property type="entry name" value="ACYL-COA DEHYDROGENASE"/>
    <property type="match status" value="1"/>
</dbReference>
<dbReference type="InterPro" id="IPR046373">
    <property type="entry name" value="Acyl-CoA_Oxase/DH_mid-dom_sf"/>
</dbReference>
<feature type="domain" description="Acyl-CoA dehydrogenase/oxidase N-terminal" evidence="2">
    <location>
        <begin position="18"/>
        <end position="113"/>
    </location>
</feature>
<accession>A0A517N0V4</accession>
<keyword evidence="4" id="KW-1185">Reference proteome</keyword>
<gene>
    <name evidence="3" type="primary">acd</name>
    <name evidence="3" type="ORF">HG15A2_41060</name>
</gene>
<dbReference type="InterPro" id="IPR013786">
    <property type="entry name" value="AcylCoA_DH/ox_N"/>
</dbReference>
<dbReference type="Gene3D" id="2.40.110.10">
    <property type="entry name" value="Butyryl-CoA Dehydrogenase, subunit A, domain 2"/>
    <property type="match status" value="1"/>
</dbReference>
<dbReference type="SUPFAM" id="SSF56645">
    <property type="entry name" value="Acyl-CoA dehydrogenase NM domain-like"/>
    <property type="match status" value="1"/>
</dbReference>
<evidence type="ECO:0000313" key="4">
    <source>
        <dbReference type="Proteomes" id="UP000319852"/>
    </source>
</evidence>
<dbReference type="InterPro" id="IPR037069">
    <property type="entry name" value="AcylCoA_DH/ox_N_sf"/>
</dbReference>
<sequence length="363" mass="38826">MPTKITTPDDPALAELCERLAALSSELDLSGRWPAEQLRLCGEYGVFEWFVGEEYGGQAWDPLMSTRGYLALSAACLTTTFILTQRTGACRRIDTSANESLKPELLPALARGDSFATVGVSHLTTSGRHLKTPLLRAERTEDGFVLNGMSPWVTGGPHAEHIVIGAQVVEREATCDEQILIVLPTDLPGVTCPPHTQLVGLTASHTGQVKLDNVIVDDRYLLAGPVAKVMTQGTGGTTGGLQTSTLALGLSRAALDFIRGESDKREELFTPSDALERDWEQTRAALLSAIEGAPTCSSEQLRTNVNSLVLRSTQAALAAAKGAGYVAGHPVGRWCREALFFLVWSCPQPVVSANLCELAGISE</sequence>